<dbReference type="Pfam" id="PF00696">
    <property type="entry name" value="AA_kinase"/>
    <property type="match status" value="1"/>
</dbReference>
<evidence type="ECO:0000313" key="11">
    <source>
        <dbReference type="EMBL" id="MFD1739638.1"/>
    </source>
</evidence>
<dbReference type="Proteomes" id="UP001597214">
    <property type="component" value="Unassembled WGS sequence"/>
</dbReference>
<comment type="similarity">
    <text evidence="9">Belongs to the acetylglutamate kinase family. ArgB subfamily.</text>
</comment>
<dbReference type="PIRSF" id="PIRSF000728">
    <property type="entry name" value="NAGK"/>
    <property type="match status" value="1"/>
</dbReference>
<keyword evidence="7 9" id="KW-0067">ATP-binding</keyword>
<dbReference type="GO" id="GO:0003991">
    <property type="term" value="F:acetylglutamate kinase activity"/>
    <property type="evidence" value="ECO:0007669"/>
    <property type="project" value="UniProtKB-EC"/>
</dbReference>
<evidence type="ECO:0000313" key="12">
    <source>
        <dbReference type="Proteomes" id="UP001597214"/>
    </source>
</evidence>
<evidence type="ECO:0000256" key="1">
    <source>
        <dbReference type="ARBA" id="ARBA00004828"/>
    </source>
</evidence>
<evidence type="ECO:0000256" key="5">
    <source>
        <dbReference type="ARBA" id="ARBA00022741"/>
    </source>
</evidence>
<dbReference type="InterPro" id="IPR036393">
    <property type="entry name" value="AceGlu_kinase-like_sf"/>
</dbReference>
<evidence type="ECO:0000256" key="6">
    <source>
        <dbReference type="ARBA" id="ARBA00022777"/>
    </source>
</evidence>
<accession>A0ABW4LX14</accession>
<dbReference type="InterPro" id="IPR004662">
    <property type="entry name" value="AcgluKinase_fam"/>
</dbReference>
<dbReference type="NCBIfam" id="TIGR00761">
    <property type="entry name" value="argB"/>
    <property type="match status" value="1"/>
</dbReference>
<evidence type="ECO:0000256" key="8">
    <source>
        <dbReference type="ARBA" id="ARBA00048141"/>
    </source>
</evidence>
<feature type="binding site" evidence="9">
    <location>
        <position position="63"/>
    </location>
    <ligand>
        <name>substrate</name>
    </ligand>
</feature>
<organism evidence="11 12">
    <name type="scientific">Bacillus salitolerans</name>
    <dbReference type="NCBI Taxonomy" id="1437434"/>
    <lineage>
        <taxon>Bacteria</taxon>
        <taxon>Bacillati</taxon>
        <taxon>Bacillota</taxon>
        <taxon>Bacilli</taxon>
        <taxon>Bacillales</taxon>
        <taxon>Bacillaceae</taxon>
        <taxon>Bacillus</taxon>
    </lineage>
</organism>
<keyword evidence="9" id="KW-0963">Cytoplasm</keyword>
<dbReference type="SUPFAM" id="SSF53633">
    <property type="entry name" value="Carbamate kinase-like"/>
    <property type="match status" value="1"/>
</dbReference>
<keyword evidence="3 9" id="KW-0028">Amino-acid biosynthesis</keyword>
<comment type="subcellular location">
    <subcellularLocation>
        <location evidence="9">Cytoplasm</location>
    </subcellularLocation>
</comment>
<keyword evidence="12" id="KW-1185">Reference proteome</keyword>
<protein>
    <recommendedName>
        <fullName evidence="9">Acetylglutamate kinase</fullName>
        <ecNumber evidence="9">2.7.2.8</ecNumber>
    </recommendedName>
    <alternativeName>
        <fullName evidence="9">N-acetyl-L-glutamate 5-phosphotransferase</fullName>
    </alternativeName>
    <alternativeName>
        <fullName evidence="9">NAG kinase</fullName>
        <shortName evidence="9">NAGK</shortName>
    </alternativeName>
</protein>
<dbReference type="HAMAP" id="MF_00082">
    <property type="entry name" value="ArgB"/>
    <property type="match status" value="1"/>
</dbReference>
<dbReference type="PANTHER" id="PTHR23342:SF0">
    <property type="entry name" value="N-ACETYLGLUTAMATE SYNTHASE, MITOCHONDRIAL"/>
    <property type="match status" value="1"/>
</dbReference>
<dbReference type="PANTHER" id="PTHR23342">
    <property type="entry name" value="N-ACETYLGLUTAMATE SYNTHASE"/>
    <property type="match status" value="1"/>
</dbReference>
<evidence type="ECO:0000259" key="10">
    <source>
        <dbReference type="Pfam" id="PF00696"/>
    </source>
</evidence>
<keyword evidence="2 9" id="KW-0055">Arginine biosynthesis</keyword>
<gene>
    <name evidence="9 11" type="primary">argB</name>
    <name evidence="11" type="ORF">ACFSCX_24450</name>
</gene>
<dbReference type="Gene3D" id="3.40.1160.10">
    <property type="entry name" value="Acetylglutamate kinase-like"/>
    <property type="match status" value="1"/>
</dbReference>
<evidence type="ECO:0000256" key="4">
    <source>
        <dbReference type="ARBA" id="ARBA00022679"/>
    </source>
</evidence>
<feature type="domain" description="Aspartate/glutamate/uridylate kinase" evidence="10">
    <location>
        <begin position="2"/>
        <end position="238"/>
    </location>
</feature>
<evidence type="ECO:0000256" key="2">
    <source>
        <dbReference type="ARBA" id="ARBA00022571"/>
    </source>
</evidence>
<dbReference type="InterPro" id="IPR037528">
    <property type="entry name" value="ArgB"/>
</dbReference>
<evidence type="ECO:0000256" key="7">
    <source>
        <dbReference type="ARBA" id="ARBA00022840"/>
    </source>
</evidence>
<reference evidence="12" key="1">
    <citation type="journal article" date="2019" name="Int. J. Syst. Evol. Microbiol.">
        <title>The Global Catalogue of Microorganisms (GCM) 10K type strain sequencing project: providing services to taxonomists for standard genome sequencing and annotation.</title>
        <authorList>
            <consortium name="The Broad Institute Genomics Platform"/>
            <consortium name="The Broad Institute Genome Sequencing Center for Infectious Disease"/>
            <person name="Wu L."/>
            <person name="Ma J."/>
        </authorList>
    </citation>
    <scope>NUCLEOTIDE SEQUENCE [LARGE SCALE GENOMIC DNA]</scope>
    <source>
        <strain evidence="12">CCUG 49339</strain>
    </source>
</reference>
<proteinExistence type="inferred from homology"/>
<evidence type="ECO:0000256" key="3">
    <source>
        <dbReference type="ARBA" id="ARBA00022605"/>
    </source>
</evidence>
<dbReference type="InterPro" id="IPR001048">
    <property type="entry name" value="Asp/Glu/Uridylate_kinase"/>
</dbReference>
<feature type="binding site" evidence="9">
    <location>
        <position position="157"/>
    </location>
    <ligand>
        <name>substrate</name>
    </ligand>
</feature>
<name>A0ABW4LX14_9BACI</name>
<evidence type="ECO:0000256" key="9">
    <source>
        <dbReference type="HAMAP-Rule" id="MF_00082"/>
    </source>
</evidence>
<keyword evidence="4 9" id="KW-0808">Transferase</keyword>
<dbReference type="EMBL" id="JBHUEM010000055">
    <property type="protein sequence ID" value="MFD1739638.1"/>
    <property type="molecule type" value="Genomic_DNA"/>
</dbReference>
<comment type="caution">
    <text evidence="11">The sequence shown here is derived from an EMBL/GenBank/DDBJ whole genome shotgun (WGS) entry which is preliminary data.</text>
</comment>
<comment type="catalytic activity">
    <reaction evidence="8 9">
        <text>N-acetyl-L-glutamate + ATP = N-acetyl-L-glutamyl 5-phosphate + ADP</text>
        <dbReference type="Rhea" id="RHEA:14629"/>
        <dbReference type="ChEBI" id="CHEBI:30616"/>
        <dbReference type="ChEBI" id="CHEBI:44337"/>
        <dbReference type="ChEBI" id="CHEBI:57936"/>
        <dbReference type="ChEBI" id="CHEBI:456216"/>
        <dbReference type="EC" id="2.7.2.8"/>
    </reaction>
</comment>
<dbReference type="EC" id="2.7.2.8" evidence="9"/>
<feature type="site" description="Transition state stabilizer" evidence="9">
    <location>
        <position position="219"/>
    </location>
</feature>
<sequence length="268" mass="28913">MKYLVIKCGGSVMEQLPSSFYEDIVDLHVSGEWMPIIVHGGGPLISTLLKTNGIETKFVDGLRVTTEEVLDVVEMVLSGTVNKQIVRRLLKHGGKAFGISGVDGTLLKTIPTTNHHELGFVGEVAEVNKNIIETIIDAGFIPVISPVGIDEEGQRYNINGDIAASAVAKALGGSMCMISDIPGIYTEVDGEKFTLNKLTKKEVEKLIDRGMISGGMVPKVKAAIDGLVHQVPEVVIINGMEPNSLKRFTEGNEIGTKIVLDEECLHVH</sequence>
<dbReference type="CDD" id="cd04238">
    <property type="entry name" value="AAK_NAGK-like"/>
    <property type="match status" value="1"/>
</dbReference>
<feature type="site" description="Transition state stabilizer" evidence="9">
    <location>
        <position position="7"/>
    </location>
</feature>
<comment type="function">
    <text evidence="9">Catalyzes the ATP-dependent phosphorylation of N-acetyl-L-glutamate.</text>
</comment>
<keyword evidence="6 9" id="KW-0418">Kinase</keyword>
<feature type="binding site" evidence="9">
    <location>
        <begin position="41"/>
        <end position="42"/>
    </location>
    <ligand>
        <name>substrate</name>
    </ligand>
</feature>
<keyword evidence="5 9" id="KW-0547">Nucleotide-binding</keyword>
<dbReference type="RefSeq" id="WP_377930878.1">
    <property type="nucleotide sequence ID" value="NZ_JBHUEM010000055.1"/>
</dbReference>
<comment type="pathway">
    <text evidence="1 9">Amino-acid biosynthesis; L-arginine biosynthesis; N(2)-acetyl-L-ornithine from L-glutamate: step 2/4.</text>
</comment>